<name>A0A1I1G6N9_9GAMM</name>
<dbReference type="STRING" id="1123010.SAMN02745724_00835"/>
<sequence length="111" mass="12726">MWLQALMSLGGLVKEVISGHQKIKQAKTIAKINRINDWENSQADAAKTSWKDEWFTVLLSIPFAMCFIPEFAQYAHMGFEHLSQTPDWYRWMFGLAVGASFGVRIGNQFIK</sequence>
<gene>
    <name evidence="2" type="ORF">SAMN02745724_00835</name>
</gene>
<keyword evidence="1" id="KW-1133">Transmembrane helix</keyword>
<evidence type="ECO:0000313" key="2">
    <source>
        <dbReference type="EMBL" id="SFC07205.1"/>
    </source>
</evidence>
<accession>A0A1I1G6N9</accession>
<evidence type="ECO:0008006" key="4">
    <source>
        <dbReference type="Google" id="ProtNLM"/>
    </source>
</evidence>
<dbReference type="EMBL" id="FOLO01000004">
    <property type="protein sequence ID" value="SFC07205.1"/>
    <property type="molecule type" value="Genomic_DNA"/>
</dbReference>
<evidence type="ECO:0000256" key="1">
    <source>
        <dbReference type="SAM" id="Phobius"/>
    </source>
</evidence>
<dbReference type="AlphaFoldDB" id="A0A1I1G6N9"/>
<keyword evidence="1" id="KW-0472">Membrane</keyword>
<dbReference type="OrthoDB" id="6300880at2"/>
<feature type="transmembrane region" description="Helical" evidence="1">
    <location>
        <begin position="88"/>
        <end position="106"/>
    </location>
</feature>
<evidence type="ECO:0000313" key="3">
    <source>
        <dbReference type="Proteomes" id="UP000198862"/>
    </source>
</evidence>
<dbReference type="RefSeq" id="WP_091980264.1">
    <property type="nucleotide sequence ID" value="NZ_FOLO01000004.1"/>
</dbReference>
<organism evidence="2 3">
    <name type="scientific">Pseudoalteromonas denitrificans DSM 6059</name>
    <dbReference type="NCBI Taxonomy" id="1123010"/>
    <lineage>
        <taxon>Bacteria</taxon>
        <taxon>Pseudomonadati</taxon>
        <taxon>Pseudomonadota</taxon>
        <taxon>Gammaproteobacteria</taxon>
        <taxon>Alteromonadales</taxon>
        <taxon>Pseudoalteromonadaceae</taxon>
        <taxon>Pseudoalteromonas</taxon>
    </lineage>
</organism>
<reference evidence="2 3" key="1">
    <citation type="submission" date="2016-10" db="EMBL/GenBank/DDBJ databases">
        <authorList>
            <person name="de Groot N.N."/>
        </authorList>
    </citation>
    <scope>NUCLEOTIDE SEQUENCE [LARGE SCALE GENOMIC DNA]</scope>
    <source>
        <strain evidence="2 3">DSM 6059</strain>
    </source>
</reference>
<feature type="transmembrane region" description="Helical" evidence="1">
    <location>
        <begin position="54"/>
        <end position="76"/>
    </location>
</feature>
<keyword evidence="1" id="KW-0812">Transmembrane</keyword>
<keyword evidence="3" id="KW-1185">Reference proteome</keyword>
<dbReference type="Proteomes" id="UP000198862">
    <property type="component" value="Unassembled WGS sequence"/>
</dbReference>
<proteinExistence type="predicted"/>
<protein>
    <recommendedName>
        <fullName evidence="4">Holin of 3TMs, for gene-transfer release</fullName>
    </recommendedName>
</protein>